<accession>A0A3R8RID5</accession>
<evidence type="ECO:0000313" key="2">
    <source>
        <dbReference type="Proteomes" id="UP000278422"/>
    </source>
</evidence>
<name>A0A3R8RID5_9CORY</name>
<keyword evidence="2" id="KW-1185">Reference proteome</keyword>
<sequence>MIPELRSVGLDYPRWQDALEAAYGSGMLTVSGEVRGGQVLQYDDPGGARMVILAVPPYGTFASYADGSPVTAHVTMLTDIVGLVELVDDSPSLQVAAADAPVTATVTATVAQGPVLADEDPLQYQPLALTALASSLRVLPDVAAAEAAGLTVGTVESSGAAALNSGAVAPHAGATVTVEVADAARRTTTLTGQDFWHCTVTAPFPFTVVVPADDSPSATAPAPGTVLTGEVQFTATTVDGAGCGGGCGGCGSGGCGCG</sequence>
<evidence type="ECO:0000313" key="1">
    <source>
        <dbReference type="EMBL" id="RRQ05477.1"/>
    </source>
</evidence>
<dbReference type="EMBL" id="PQNQ01000002">
    <property type="protein sequence ID" value="RRQ05477.1"/>
    <property type="molecule type" value="Genomic_DNA"/>
</dbReference>
<dbReference type="RefSeq" id="WP_125174109.1">
    <property type="nucleotide sequence ID" value="NZ_JBHYBM010000086.1"/>
</dbReference>
<dbReference type="AlphaFoldDB" id="A0A3R8RID5"/>
<gene>
    <name evidence="1" type="ORF">CXF42_01485</name>
</gene>
<organism evidence="1 2">
    <name type="scientific">Corynebacterium bovis</name>
    <dbReference type="NCBI Taxonomy" id="36808"/>
    <lineage>
        <taxon>Bacteria</taxon>
        <taxon>Bacillati</taxon>
        <taxon>Actinomycetota</taxon>
        <taxon>Actinomycetes</taxon>
        <taxon>Mycobacteriales</taxon>
        <taxon>Corynebacteriaceae</taxon>
        <taxon>Corynebacterium</taxon>
    </lineage>
</organism>
<comment type="caution">
    <text evidence="1">The sequence shown here is derived from an EMBL/GenBank/DDBJ whole genome shotgun (WGS) entry which is preliminary data.</text>
</comment>
<protein>
    <submittedName>
        <fullName evidence="1">Uncharacterized protein</fullName>
    </submittedName>
</protein>
<dbReference type="Proteomes" id="UP000278422">
    <property type="component" value="Unassembled WGS sequence"/>
</dbReference>
<proteinExistence type="predicted"/>
<reference evidence="1 2" key="1">
    <citation type="submission" date="2018-01" db="EMBL/GenBank/DDBJ databases">
        <title>Twenty Corynebacterium bovis Genomes.</title>
        <authorList>
            <person name="Gulvik C.A."/>
        </authorList>
    </citation>
    <scope>NUCLEOTIDE SEQUENCE [LARGE SCALE GENOMIC DNA]</scope>
    <source>
        <strain evidence="1 2">16-2004</strain>
    </source>
</reference>